<reference evidence="2 3" key="1">
    <citation type="journal article" date="2021" name="Elife">
        <title>Chloroplast acquisition without the gene transfer in kleptoplastic sea slugs, Plakobranchus ocellatus.</title>
        <authorList>
            <person name="Maeda T."/>
            <person name="Takahashi S."/>
            <person name="Yoshida T."/>
            <person name="Shimamura S."/>
            <person name="Takaki Y."/>
            <person name="Nagai Y."/>
            <person name="Toyoda A."/>
            <person name="Suzuki Y."/>
            <person name="Arimoto A."/>
            <person name="Ishii H."/>
            <person name="Satoh N."/>
            <person name="Nishiyama T."/>
            <person name="Hasebe M."/>
            <person name="Maruyama T."/>
            <person name="Minagawa J."/>
            <person name="Obokata J."/>
            <person name="Shigenobu S."/>
        </authorList>
    </citation>
    <scope>NUCLEOTIDE SEQUENCE [LARGE SCALE GENOMIC DNA]</scope>
</reference>
<organism evidence="2 3">
    <name type="scientific">Elysia marginata</name>
    <dbReference type="NCBI Taxonomy" id="1093978"/>
    <lineage>
        <taxon>Eukaryota</taxon>
        <taxon>Metazoa</taxon>
        <taxon>Spiralia</taxon>
        <taxon>Lophotrochozoa</taxon>
        <taxon>Mollusca</taxon>
        <taxon>Gastropoda</taxon>
        <taxon>Heterobranchia</taxon>
        <taxon>Euthyneura</taxon>
        <taxon>Panpulmonata</taxon>
        <taxon>Sacoglossa</taxon>
        <taxon>Placobranchoidea</taxon>
        <taxon>Plakobranchidae</taxon>
        <taxon>Elysia</taxon>
    </lineage>
</organism>
<name>A0AAV4FHL7_9GAST</name>
<comment type="caution">
    <text evidence="2">The sequence shown here is derived from an EMBL/GenBank/DDBJ whole genome shotgun (WGS) entry which is preliminary data.</text>
</comment>
<proteinExistence type="predicted"/>
<keyword evidence="3" id="KW-1185">Reference proteome</keyword>
<dbReference type="EMBL" id="BMAT01004373">
    <property type="protein sequence ID" value="GFR72429.1"/>
    <property type="molecule type" value="Genomic_DNA"/>
</dbReference>
<accession>A0AAV4FHL7</accession>
<keyword evidence="1" id="KW-0812">Transmembrane</keyword>
<sequence length="145" mass="16013">MVVVNSATNIIFFIFLAFLATTIVLPRKGGREKAGDAAIYSANASDDGDLRRSSVDSQKVRADSYVGDDTASVRSIKFEVTDHDTEEQPLSSWTANDYYSDVVKSALSVLSYTSNVDQAPTVEYTETQYDMGRTSKKKSGRLKKY</sequence>
<dbReference type="Proteomes" id="UP000762676">
    <property type="component" value="Unassembled WGS sequence"/>
</dbReference>
<feature type="transmembrane region" description="Helical" evidence="1">
    <location>
        <begin position="6"/>
        <end position="25"/>
    </location>
</feature>
<protein>
    <submittedName>
        <fullName evidence="2">Uncharacterized protein</fullName>
    </submittedName>
</protein>
<dbReference type="AlphaFoldDB" id="A0AAV4FHL7"/>
<evidence type="ECO:0000313" key="3">
    <source>
        <dbReference type="Proteomes" id="UP000762676"/>
    </source>
</evidence>
<keyword evidence="1" id="KW-0472">Membrane</keyword>
<gene>
    <name evidence="2" type="ORF">ElyMa_002114000</name>
</gene>
<evidence type="ECO:0000256" key="1">
    <source>
        <dbReference type="SAM" id="Phobius"/>
    </source>
</evidence>
<evidence type="ECO:0000313" key="2">
    <source>
        <dbReference type="EMBL" id="GFR72429.1"/>
    </source>
</evidence>
<keyword evidence="1" id="KW-1133">Transmembrane helix</keyword>